<dbReference type="PANTHER" id="PTHR43148">
    <property type="entry name" value="GLYCERALDEHYDE-3-PHOSPHATE DEHYDROGENASE 2"/>
    <property type="match status" value="1"/>
</dbReference>
<feature type="binding site" evidence="4">
    <location>
        <begin position="155"/>
        <end position="157"/>
    </location>
    <ligand>
        <name>D-glyceraldehyde 3-phosphate</name>
        <dbReference type="ChEBI" id="CHEBI:59776"/>
    </ligand>
</feature>
<keyword evidence="2 8" id="KW-0560">Oxidoreductase</keyword>
<feature type="domain" description="Glyceraldehyde 3-phosphate dehydrogenase NAD(P) binding" evidence="9">
    <location>
        <begin position="7"/>
        <end position="156"/>
    </location>
</feature>
<feature type="active site" description="Nucleophile" evidence="3">
    <location>
        <position position="156"/>
    </location>
</feature>
<keyword evidence="5" id="KW-0547">Nucleotide-binding</keyword>
<comment type="caution">
    <text evidence="10">The sequence shown here is derived from an EMBL/GenBank/DDBJ whole genome shotgun (WGS) entry which is preliminary data.</text>
</comment>
<evidence type="ECO:0000256" key="6">
    <source>
        <dbReference type="PIRSR" id="PIRSR000149-4"/>
    </source>
</evidence>
<evidence type="ECO:0000256" key="7">
    <source>
        <dbReference type="RuleBase" id="RU000397"/>
    </source>
</evidence>
<dbReference type="GO" id="GO:0016620">
    <property type="term" value="F:oxidoreductase activity, acting on the aldehyde or oxo group of donors, NAD or NADP as acceptor"/>
    <property type="evidence" value="ECO:0007669"/>
    <property type="project" value="InterPro"/>
</dbReference>
<dbReference type="InterPro" id="IPR036291">
    <property type="entry name" value="NAD(P)-bd_dom_sf"/>
</dbReference>
<dbReference type="SUPFAM" id="SSF51735">
    <property type="entry name" value="NAD(P)-binding Rossmann-fold domains"/>
    <property type="match status" value="1"/>
</dbReference>
<feature type="binding site" evidence="5">
    <location>
        <position position="38"/>
    </location>
    <ligand>
        <name>NAD(+)</name>
        <dbReference type="ChEBI" id="CHEBI:57540"/>
    </ligand>
</feature>
<dbReference type="EMBL" id="VGIY01000157">
    <property type="protein sequence ID" value="MBM3317644.1"/>
    <property type="molecule type" value="Genomic_DNA"/>
</dbReference>
<keyword evidence="5" id="KW-0520">NAD</keyword>
<feature type="binding site" evidence="5">
    <location>
        <begin position="16"/>
        <end position="17"/>
    </location>
    <ligand>
        <name>NAD(+)</name>
        <dbReference type="ChEBI" id="CHEBI:57540"/>
    </ligand>
</feature>
<evidence type="ECO:0000256" key="3">
    <source>
        <dbReference type="PIRSR" id="PIRSR000149-1"/>
    </source>
</evidence>
<organism evidence="10 11">
    <name type="scientific">Eiseniibacteriota bacterium</name>
    <dbReference type="NCBI Taxonomy" id="2212470"/>
    <lineage>
        <taxon>Bacteria</taxon>
        <taxon>Candidatus Eiseniibacteriota</taxon>
    </lineage>
</organism>
<dbReference type="InterPro" id="IPR020831">
    <property type="entry name" value="GlycerAld/Erythrose_P_DH"/>
</dbReference>
<dbReference type="InterPro" id="IPR020829">
    <property type="entry name" value="GlycerAld_3-P_DH_cat"/>
</dbReference>
<dbReference type="SUPFAM" id="SSF55347">
    <property type="entry name" value="Glyceraldehyde-3-phosphate dehydrogenase-like, C-terminal domain"/>
    <property type="match status" value="1"/>
</dbReference>
<dbReference type="Pfam" id="PF00044">
    <property type="entry name" value="Gp_dh_N"/>
    <property type="match status" value="1"/>
</dbReference>
<feature type="binding site" evidence="4">
    <location>
        <position position="237"/>
    </location>
    <ligand>
        <name>D-glyceraldehyde 3-phosphate</name>
        <dbReference type="ChEBI" id="CHEBI:59776"/>
    </ligand>
</feature>
<dbReference type="GO" id="GO:0050661">
    <property type="term" value="F:NADP binding"/>
    <property type="evidence" value="ECO:0007669"/>
    <property type="project" value="InterPro"/>
</dbReference>
<dbReference type="Proteomes" id="UP000748308">
    <property type="component" value="Unassembled WGS sequence"/>
</dbReference>
<dbReference type="InterPro" id="IPR006424">
    <property type="entry name" value="Glyceraldehyde-3-P_DH_1"/>
</dbReference>
<dbReference type="CDD" id="cd05214">
    <property type="entry name" value="GAPDH_I_N"/>
    <property type="match status" value="1"/>
</dbReference>
<reference evidence="10" key="1">
    <citation type="submission" date="2019-03" db="EMBL/GenBank/DDBJ databases">
        <title>Lake Tanganyika Metagenome-Assembled Genomes (MAGs).</title>
        <authorList>
            <person name="Tran P."/>
        </authorList>
    </citation>
    <scope>NUCLEOTIDE SEQUENCE</scope>
    <source>
        <strain evidence="10">M_DeepCast_400m_m2_100</strain>
    </source>
</reference>
<evidence type="ECO:0000256" key="8">
    <source>
        <dbReference type="RuleBase" id="RU361160"/>
    </source>
</evidence>
<feature type="binding site" evidence="4">
    <location>
        <begin position="214"/>
        <end position="215"/>
    </location>
    <ligand>
        <name>D-glyceraldehyde 3-phosphate</name>
        <dbReference type="ChEBI" id="CHEBI:59776"/>
    </ligand>
</feature>
<dbReference type="InterPro" id="IPR020828">
    <property type="entry name" value="GlycerAld_3-P_DH_NAD(P)-bd"/>
</dbReference>
<dbReference type="GO" id="GO:0051287">
    <property type="term" value="F:NAD binding"/>
    <property type="evidence" value="ECO:0007669"/>
    <property type="project" value="InterPro"/>
</dbReference>
<dbReference type="FunFam" id="3.30.360.10:FF:000002">
    <property type="entry name" value="Glyceraldehyde-3-phosphate dehydrogenase"/>
    <property type="match status" value="1"/>
</dbReference>
<evidence type="ECO:0000256" key="1">
    <source>
        <dbReference type="ARBA" id="ARBA00007406"/>
    </source>
</evidence>
<dbReference type="GO" id="GO:0006006">
    <property type="term" value="P:glucose metabolic process"/>
    <property type="evidence" value="ECO:0007669"/>
    <property type="project" value="InterPro"/>
</dbReference>
<feature type="binding site" evidence="5">
    <location>
        <position position="124"/>
    </location>
    <ligand>
        <name>NAD(+)</name>
        <dbReference type="ChEBI" id="CHEBI:57540"/>
    </ligand>
</feature>
<feature type="binding site" evidence="4">
    <location>
        <position position="186"/>
    </location>
    <ligand>
        <name>D-glyceraldehyde 3-phosphate</name>
        <dbReference type="ChEBI" id="CHEBI:59776"/>
    </ligand>
</feature>
<dbReference type="PIRSF" id="PIRSF000149">
    <property type="entry name" value="GAP_DH"/>
    <property type="match status" value="1"/>
</dbReference>
<evidence type="ECO:0000256" key="2">
    <source>
        <dbReference type="ARBA" id="ARBA00023002"/>
    </source>
</evidence>
<evidence type="ECO:0000259" key="9">
    <source>
        <dbReference type="SMART" id="SM00846"/>
    </source>
</evidence>
<dbReference type="SMART" id="SM00846">
    <property type="entry name" value="Gp_dh_N"/>
    <property type="match status" value="1"/>
</dbReference>
<evidence type="ECO:0000256" key="5">
    <source>
        <dbReference type="PIRSR" id="PIRSR000149-3"/>
    </source>
</evidence>
<dbReference type="EC" id="1.2.1.-" evidence="8"/>
<dbReference type="CDD" id="cd18126">
    <property type="entry name" value="GAPDH_I_C"/>
    <property type="match status" value="1"/>
</dbReference>
<proteinExistence type="inferred from homology"/>
<evidence type="ECO:0000313" key="10">
    <source>
        <dbReference type="EMBL" id="MBM3317644.1"/>
    </source>
</evidence>
<dbReference type="NCBIfam" id="TIGR01534">
    <property type="entry name" value="GAPDH-I"/>
    <property type="match status" value="1"/>
</dbReference>
<dbReference type="FunFam" id="3.40.50.720:FF:000001">
    <property type="entry name" value="Glyceraldehyde-3-phosphate dehydrogenase"/>
    <property type="match status" value="1"/>
</dbReference>
<evidence type="ECO:0000256" key="4">
    <source>
        <dbReference type="PIRSR" id="PIRSR000149-2"/>
    </source>
</evidence>
<dbReference type="Pfam" id="PF02800">
    <property type="entry name" value="Gp_dh_C"/>
    <property type="match status" value="1"/>
</dbReference>
<feature type="binding site" evidence="5">
    <location>
        <position position="320"/>
    </location>
    <ligand>
        <name>NAD(+)</name>
        <dbReference type="ChEBI" id="CHEBI:57540"/>
    </ligand>
</feature>
<gene>
    <name evidence="10" type="primary">gap</name>
    <name evidence="10" type="ORF">FJY75_07305</name>
</gene>
<accession>A0A937XAV8</accession>
<evidence type="ECO:0000313" key="11">
    <source>
        <dbReference type="Proteomes" id="UP000748308"/>
    </source>
</evidence>
<comment type="similarity">
    <text evidence="1 7">Belongs to the glyceraldehyde-3-phosphate dehydrogenase family.</text>
</comment>
<dbReference type="PROSITE" id="PS00071">
    <property type="entry name" value="GAPDH"/>
    <property type="match status" value="1"/>
</dbReference>
<dbReference type="Gene3D" id="3.30.360.10">
    <property type="entry name" value="Dihydrodipicolinate Reductase, domain 2"/>
    <property type="match status" value="1"/>
</dbReference>
<protein>
    <recommendedName>
        <fullName evidence="8">Glyceraldehyde-3-phosphate dehydrogenase</fullName>
        <ecNumber evidence="8">1.2.1.-</ecNumber>
    </recommendedName>
</protein>
<name>A0A937XAV8_UNCEI</name>
<dbReference type="InterPro" id="IPR020830">
    <property type="entry name" value="GlycerAld_3-P_DH_AS"/>
</dbReference>
<sequence>MSGQEVIRIGVNGFGRIGRTVFKQLLRRDDFQVAGINDLANLEDLAYLLKYDSVHGWYPPKVTTGAGSIQVDGRSIPFFSSADPGQIPWKVAGADIVIECSGALRGRAKAAGHLSAGAKRVIISAPSDDADAMIVLGVNERTYRPESHEIVSMASCTTNCLAPVAGVLHDSFGVQFLMFTTVHAYTSSQSLVDTPARHRRRGRAASLSIIPTTTGAAKAAERVLPQLKGKMTGMAMRVPVPNGSITDMVVSLERDATAEQINEALREAAGRPPLRGILRVTDEALVSQDIIGDPHSSIVDAQSTMVLNNRVAKVLAWYDNEWGYSARLVDFAAFMAGKGSSTAKG</sequence>
<dbReference type="AlphaFoldDB" id="A0A937XAV8"/>
<dbReference type="PRINTS" id="PR00078">
    <property type="entry name" value="G3PDHDRGNASE"/>
</dbReference>
<feature type="site" description="Activates thiol group during catalysis" evidence="6">
    <location>
        <position position="183"/>
    </location>
</feature>
<dbReference type="Gene3D" id="3.40.50.720">
    <property type="entry name" value="NAD(P)-binding Rossmann-like Domain"/>
    <property type="match status" value="1"/>
</dbReference>